<evidence type="ECO:0000313" key="3">
    <source>
        <dbReference type="EMBL" id="SMD25868.1"/>
    </source>
</evidence>
<organism evidence="3 4">
    <name type="scientific">Kibdelosporangium aridum</name>
    <dbReference type="NCBI Taxonomy" id="2030"/>
    <lineage>
        <taxon>Bacteria</taxon>
        <taxon>Bacillati</taxon>
        <taxon>Actinomycetota</taxon>
        <taxon>Actinomycetes</taxon>
        <taxon>Pseudonocardiales</taxon>
        <taxon>Pseudonocardiaceae</taxon>
        <taxon>Kibdelosporangium</taxon>
    </lineage>
</organism>
<evidence type="ECO:0000259" key="2">
    <source>
        <dbReference type="Pfam" id="PF13546"/>
    </source>
</evidence>
<keyword evidence="3" id="KW-0255">Endonuclease</keyword>
<evidence type="ECO:0000256" key="1">
    <source>
        <dbReference type="SAM" id="MobiDB-lite"/>
    </source>
</evidence>
<sequence length="383" mass="41489">MRTTEQLPHAGSGRRSTPACVRPDGDDAIPDDLRDALFIALPRRDQHRNAMAYLRGLLGTPGRKTARNMAAALGGNGVQQSLHHFVSGSTWDWSLMRRALAHHVTRVTAPSAWVVRPMTIPKFGDRSAGVHRYYSSDHGRVLNAQLAIGIWAASARSSVPLNWRLHLPESQITDCVANACRELESDWELPSLPVVVNAPDLDTAGIVSRLHAEGMRCVGRITEGVRLTVADPRLTGLHAGTATAGAIIRAAREWRRPVVRVDQERGRPHASCAVSSVSVGVPGDVALPGRELRLVGVWQDGQRDPAELWLTGPGPRHATAVPNLSRSARRVDHDLTKIAEPVGVRDYSGRSHDGWHRHVTLASAAHAAVVIPGAARRPIELAS</sequence>
<dbReference type="RefSeq" id="WP_084433688.1">
    <property type="nucleotide sequence ID" value="NZ_FWXV01000012.1"/>
</dbReference>
<keyword evidence="3" id="KW-0378">Hydrolase</keyword>
<gene>
    <name evidence="3" type="ORF">SAMN05661093_09446</name>
</gene>
<evidence type="ECO:0000313" key="4">
    <source>
        <dbReference type="Proteomes" id="UP000192674"/>
    </source>
</evidence>
<dbReference type="EMBL" id="FWXV01000012">
    <property type="protein sequence ID" value="SMD25868.1"/>
    <property type="molecule type" value="Genomic_DNA"/>
</dbReference>
<accession>A0A1W2FW89</accession>
<dbReference type="InterPro" id="IPR038721">
    <property type="entry name" value="IS701-like_DDE_dom"/>
</dbReference>
<name>A0A1W2FW89_KIBAR</name>
<dbReference type="GO" id="GO:0004519">
    <property type="term" value="F:endonuclease activity"/>
    <property type="evidence" value="ECO:0007669"/>
    <property type="project" value="UniProtKB-KW"/>
</dbReference>
<dbReference type="Proteomes" id="UP000192674">
    <property type="component" value="Unassembled WGS sequence"/>
</dbReference>
<dbReference type="Pfam" id="PF13546">
    <property type="entry name" value="DDE_5"/>
    <property type="match status" value="1"/>
</dbReference>
<dbReference type="OrthoDB" id="3657225at2"/>
<protein>
    <submittedName>
        <fullName evidence="3">DDE superfamily endonuclease</fullName>
    </submittedName>
</protein>
<feature type="region of interest" description="Disordered" evidence="1">
    <location>
        <begin position="1"/>
        <end position="26"/>
    </location>
</feature>
<dbReference type="PANTHER" id="PTHR33627">
    <property type="entry name" value="TRANSPOSASE"/>
    <property type="match status" value="1"/>
</dbReference>
<keyword evidence="4" id="KW-1185">Reference proteome</keyword>
<reference evidence="3 4" key="1">
    <citation type="submission" date="2017-04" db="EMBL/GenBank/DDBJ databases">
        <authorList>
            <person name="Afonso C.L."/>
            <person name="Miller P.J."/>
            <person name="Scott M.A."/>
            <person name="Spackman E."/>
            <person name="Goraichik I."/>
            <person name="Dimitrov K.M."/>
            <person name="Suarez D.L."/>
            <person name="Swayne D.E."/>
        </authorList>
    </citation>
    <scope>NUCLEOTIDE SEQUENCE [LARGE SCALE GENOMIC DNA]</scope>
    <source>
        <strain evidence="3 4">DSM 43828</strain>
    </source>
</reference>
<feature type="domain" description="Transposase IS701-like DDE" evidence="2">
    <location>
        <begin position="37"/>
        <end position="176"/>
    </location>
</feature>
<keyword evidence="3" id="KW-0540">Nuclease</keyword>
<dbReference type="AlphaFoldDB" id="A0A1W2FW89"/>
<dbReference type="InterPro" id="IPR039365">
    <property type="entry name" value="IS701-like"/>
</dbReference>
<dbReference type="PANTHER" id="PTHR33627:SF1">
    <property type="entry name" value="TRANSPOSASE"/>
    <property type="match status" value="1"/>
</dbReference>
<proteinExistence type="predicted"/>